<accession>A0A1Q8QVQ3</accession>
<sequence length="40" mass="4757">MLLAAIICDIRKWIILDTLCHAVFLKTSMARNTLANWWYF</sequence>
<dbReference type="Proteomes" id="UP000186102">
    <property type="component" value="Unassembled WGS sequence"/>
</dbReference>
<keyword evidence="2" id="KW-1185">Reference proteome</keyword>
<organism evidence="1 2">
    <name type="scientific">Desulfosporosinus metallidurans</name>
    <dbReference type="NCBI Taxonomy" id="1888891"/>
    <lineage>
        <taxon>Bacteria</taxon>
        <taxon>Bacillati</taxon>
        <taxon>Bacillota</taxon>
        <taxon>Clostridia</taxon>
        <taxon>Eubacteriales</taxon>
        <taxon>Desulfitobacteriaceae</taxon>
        <taxon>Desulfosporosinus</taxon>
    </lineage>
</organism>
<dbReference type="STRING" id="1888891.DSOL_2725"/>
<comment type="caution">
    <text evidence="1">The sequence shown here is derived from an EMBL/GenBank/DDBJ whole genome shotgun (WGS) entry which is preliminary data.</text>
</comment>
<dbReference type="AlphaFoldDB" id="A0A1Q8QVQ3"/>
<proteinExistence type="predicted"/>
<gene>
    <name evidence="1" type="ORF">DSOL_2725</name>
</gene>
<evidence type="ECO:0000313" key="2">
    <source>
        <dbReference type="Proteomes" id="UP000186102"/>
    </source>
</evidence>
<reference evidence="1 2" key="1">
    <citation type="submission" date="2016-09" db="EMBL/GenBank/DDBJ databases">
        <title>Complete genome of Desulfosporosinus sp. OL.</title>
        <authorList>
            <person name="Mardanov A."/>
            <person name="Beletsky A."/>
            <person name="Panova A."/>
            <person name="Karnachuk O."/>
            <person name="Ravin N."/>
        </authorList>
    </citation>
    <scope>NUCLEOTIDE SEQUENCE [LARGE SCALE GENOMIC DNA]</scope>
    <source>
        <strain evidence="1 2">OL</strain>
    </source>
</reference>
<protein>
    <submittedName>
        <fullName evidence="1">Uncharacterized protein</fullName>
    </submittedName>
</protein>
<name>A0A1Q8QVQ3_9FIRM</name>
<dbReference type="EMBL" id="MLBF01000019">
    <property type="protein sequence ID" value="OLN31386.1"/>
    <property type="molecule type" value="Genomic_DNA"/>
</dbReference>
<evidence type="ECO:0000313" key="1">
    <source>
        <dbReference type="EMBL" id="OLN31386.1"/>
    </source>
</evidence>